<dbReference type="InterPro" id="IPR029787">
    <property type="entry name" value="Nucleotide_cyclase"/>
</dbReference>
<dbReference type="Proteomes" id="UP000053681">
    <property type="component" value="Unassembled WGS sequence"/>
</dbReference>
<dbReference type="SUPFAM" id="SSF52172">
    <property type="entry name" value="CheY-like"/>
    <property type="match status" value="2"/>
</dbReference>
<dbReference type="Gene3D" id="3.40.50.2300">
    <property type="match status" value="2"/>
</dbReference>
<comment type="caution">
    <text evidence="4">The sequence shown here is derived from an EMBL/GenBank/DDBJ whole genome shotgun (WGS) entry which is preliminary data.</text>
</comment>
<sequence length="534" mass="62471">MEKYQVALLMNIRKQLQEWFEKSQPVQYQDVKRFLHSVAGTSQTIGLEYLGKVSTELLDHISEHPQSTWHTKELQSLLIDIIKICYKDEIVEVEQLMVNDKRSQTSASILLIDDDLSILIYLKEQFEQQGWHVFVASNKEKAVAAFYELKPDCLILDVYMQEEDGFELLSFFNEQARQRFIPTIMISADNRKETRIKAFQMGADDFLAKPLDIEECVVKIGRHLERRKLFTEYLLVDELTGAYNRKYLTEVYKQQQTNYVRNKETYCIAMIDLDYFKKINDTYGHLMGDEVLQRFVKHVKSHIRTTDQLFRYGGEEFVLCLPRTSAEEALTTLNRILSSFGKESFHINNQTFFVTFSAGVAEVSSESTLENILNQADRALYTAKEKGRNQVVVSCHHQQMKLKKFNLAIIDDDPIIRTMLTELLGRIDLGTRYEVQVHTYKDGLEFMNSTILDENTHCFVILDGMMPKMDGLEVLQRLRKEKRHDQFTVVMLTSRNSENDIQRALQLGADDYMTKPFKLMELEERMRLLMKRVK</sequence>
<feature type="domain" description="Response regulatory" evidence="2">
    <location>
        <begin position="406"/>
        <end position="530"/>
    </location>
</feature>
<gene>
    <name evidence="4" type="ORF">AS180_13605</name>
</gene>
<dbReference type="PROSITE" id="PS50110">
    <property type="entry name" value="RESPONSE_REGULATORY"/>
    <property type="match status" value="2"/>
</dbReference>
<dbReference type="PANTHER" id="PTHR45138">
    <property type="entry name" value="REGULATORY COMPONENTS OF SENSORY TRANSDUCTION SYSTEM"/>
    <property type="match status" value="1"/>
</dbReference>
<feature type="modified residue" description="4-aspartylphosphate" evidence="1">
    <location>
        <position position="157"/>
    </location>
</feature>
<dbReference type="GO" id="GO:0043709">
    <property type="term" value="P:cell adhesion involved in single-species biofilm formation"/>
    <property type="evidence" value="ECO:0007669"/>
    <property type="project" value="TreeGrafter"/>
</dbReference>
<keyword evidence="5" id="KW-1185">Reference proteome</keyword>
<dbReference type="CDD" id="cd00156">
    <property type="entry name" value="REC"/>
    <property type="match status" value="1"/>
</dbReference>
<dbReference type="InterPro" id="IPR000160">
    <property type="entry name" value="GGDEF_dom"/>
</dbReference>
<evidence type="ECO:0000256" key="1">
    <source>
        <dbReference type="PROSITE-ProRule" id="PRU00169"/>
    </source>
</evidence>
<dbReference type="SMART" id="SM00448">
    <property type="entry name" value="REC"/>
    <property type="match status" value="2"/>
</dbReference>
<reference evidence="4 5" key="1">
    <citation type="submission" date="2015-11" db="EMBL/GenBank/DDBJ databases">
        <title>Bacillus caseinolyticus sp nov.</title>
        <authorList>
            <person name="Dastager S.G."/>
            <person name="Mawlankar R."/>
        </authorList>
    </citation>
    <scope>NUCLEOTIDE SEQUENCE [LARGE SCALE GENOMIC DNA]</scope>
    <source>
        <strain evidence="4 5">SGD-V-76</strain>
    </source>
</reference>
<dbReference type="SMART" id="SM00267">
    <property type="entry name" value="GGDEF"/>
    <property type="match status" value="1"/>
</dbReference>
<dbReference type="FunFam" id="3.30.70.270:FF:000001">
    <property type="entry name" value="Diguanylate cyclase domain protein"/>
    <property type="match status" value="1"/>
</dbReference>
<dbReference type="AlphaFoldDB" id="A0A0V8JL05"/>
<dbReference type="NCBIfam" id="TIGR00254">
    <property type="entry name" value="GGDEF"/>
    <property type="match status" value="1"/>
</dbReference>
<proteinExistence type="predicted"/>
<dbReference type="Pfam" id="PF00990">
    <property type="entry name" value="GGDEF"/>
    <property type="match status" value="1"/>
</dbReference>
<dbReference type="GO" id="GO:0005886">
    <property type="term" value="C:plasma membrane"/>
    <property type="evidence" value="ECO:0007669"/>
    <property type="project" value="TreeGrafter"/>
</dbReference>
<evidence type="ECO:0000313" key="5">
    <source>
        <dbReference type="Proteomes" id="UP000053681"/>
    </source>
</evidence>
<feature type="modified residue" description="4-aspartylphosphate" evidence="1">
    <location>
        <position position="463"/>
    </location>
</feature>
<evidence type="ECO:0000259" key="2">
    <source>
        <dbReference type="PROSITE" id="PS50110"/>
    </source>
</evidence>
<feature type="domain" description="GGDEF" evidence="3">
    <location>
        <begin position="264"/>
        <end position="396"/>
    </location>
</feature>
<dbReference type="Pfam" id="PF00072">
    <property type="entry name" value="Response_reg"/>
    <property type="match status" value="2"/>
</dbReference>
<evidence type="ECO:0000313" key="4">
    <source>
        <dbReference type="EMBL" id="KSU87344.1"/>
    </source>
</evidence>
<dbReference type="GO" id="GO:1902201">
    <property type="term" value="P:negative regulation of bacterial-type flagellum-dependent cell motility"/>
    <property type="evidence" value="ECO:0007669"/>
    <property type="project" value="TreeGrafter"/>
</dbReference>
<organism evidence="4 5">
    <name type="scientific">Priestia veravalensis</name>
    <dbReference type="NCBI Taxonomy" id="1414648"/>
    <lineage>
        <taxon>Bacteria</taxon>
        <taxon>Bacillati</taxon>
        <taxon>Bacillota</taxon>
        <taxon>Bacilli</taxon>
        <taxon>Bacillales</taxon>
        <taxon>Bacillaceae</taxon>
        <taxon>Priestia</taxon>
    </lineage>
</organism>
<dbReference type="CDD" id="cd17574">
    <property type="entry name" value="REC_OmpR"/>
    <property type="match status" value="1"/>
</dbReference>
<accession>A0A0V8JL05</accession>
<dbReference type="InterPro" id="IPR001789">
    <property type="entry name" value="Sig_transdc_resp-reg_receiver"/>
</dbReference>
<dbReference type="PROSITE" id="PS50887">
    <property type="entry name" value="GGDEF"/>
    <property type="match status" value="1"/>
</dbReference>
<dbReference type="RefSeq" id="WP_025910393.1">
    <property type="nucleotide sequence ID" value="NZ_KQ758661.1"/>
</dbReference>
<dbReference type="GO" id="GO:0052621">
    <property type="term" value="F:diguanylate cyclase activity"/>
    <property type="evidence" value="ECO:0007669"/>
    <property type="project" value="TreeGrafter"/>
</dbReference>
<dbReference type="Gene3D" id="3.30.70.270">
    <property type="match status" value="1"/>
</dbReference>
<feature type="domain" description="Response regulatory" evidence="2">
    <location>
        <begin position="108"/>
        <end position="224"/>
    </location>
</feature>
<dbReference type="CDD" id="cd01949">
    <property type="entry name" value="GGDEF"/>
    <property type="match status" value="1"/>
</dbReference>
<dbReference type="InterPro" id="IPR050469">
    <property type="entry name" value="Diguanylate_Cyclase"/>
</dbReference>
<keyword evidence="1" id="KW-0597">Phosphoprotein</keyword>
<dbReference type="PANTHER" id="PTHR45138:SF9">
    <property type="entry name" value="DIGUANYLATE CYCLASE DGCM-RELATED"/>
    <property type="match status" value="1"/>
</dbReference>
<dbReference type="GO" id="GO:0000160">
    <property type="term" value="P:phosphorelay signal transduction system"/>
    <property type="evidence" value="ECO:0007669"/>
    <property type="project" value="InterPro"/>
</dbReference>
<name>A0A0V8JL05_9BACI</name>
<dbReference type="EMBL" id="LNQP01000046">
    <property type="protein sequence ID" value="KSU87344.1"/>
    <property type="molecule type" value="Genomic_DNA"/>
</dbReference>
<protein>
    <submittedName>
        <fullName evidence="4">Diguanylate cyclase</fullName>
    </submittedName>
</protein>
<evidence type="ECO:0000259" key="3">
    <source>
        <dbReference type="PROSITE" id="PS50887"/>
    </source>
</evidence>
<dbReference type="SUPFAM" id="SSF55073">
    <property type="entry name" value="Nucleotide cyclase"/>
    <property type="match status" value="1"/>
</dbReference>
<dbReference type="InterPro" id="IPR011006">
    <property type="entry name" value="CheY-like_superfamily"/>
</dbReference>
<dbReference type="InterPro" id="IPR043128">
    <property type="entry name" value="Rev_trsase/Diguanyl_cyclase"/>
</dbReference>